<sequence>MKRQKILLTGASGLVGGTLAEVAARAGHVVTGVVGRWTGVLAGLAKQVALDLRDEAGLRALVETTRPDVIVNAAAVSEPAQCEAQPELAWQLNVGLPENLARLAMTSETRLIHLSTEQVFDGARAPYAFGDVRRAINRYAQQKLEAEDRVLAASSGRAVVLRLPLLMGNSPGGRRSVHERLLMLWADGKPAKLYLDEIRQTCTADSVAAALVELCGRPDLRGPLHWAGAEPISRLDIGRRVRAHFGLGEADAPIVAVTRHDDPAAQATRQADLSLDLAPLAGELRTRPETFDEALAKLRLPVWWK</sequence>
<accession>A0A4Q1CD09</accession>
<dbReference type="GO" id="GO:0019305">
    <property type="term" value="P:dTDP-rhamnose biosynthetic process"/>
    <property type="evidence" value="ECO:0007669"/>
    <property type="project" value="UniProtKB-UniPathway"/>
</dbReference>
<comment type="pathway">
    <text evidence="1 6">Carbohydrate biosynthesis; dTDP-L-rhamnose biosynthesis.</text>
</comment>
<keyword evidence="6" id="KW-0521">NADP</keyword>
<evidence type="ECO:0000259" key="7">
    <source>
        <dbReference type="Pfam" id="PF04321"/>
    </source>
</evidence>
<dbReference type="EMBL" id="SDHX01000001">
    <property type="protein sequence ID" value="RXK56876.1"/>
    <property type="molecule type" value="Genomic_DNA"/>
</dbReference>
<dbReference type="Gene3D" id="3.40.50.720">
    <property type="entry name" value="NAD(P)-binding Rossmann-like Domain"/>
    <property type="match status" value="1"/>
</dbReference>
<evidence type="ECO:0000313" key="9">
    <source>
        <dbReference type="Proteomes" id="UP000290218"/>
    </source>
</evidence>
<evidence type="ECO:0000256" key="3">
    <source>
        <dbReference type="ARBA" id="ARBA00012929"/>
    </source>
</evidence>
<comment type="function">
    <text evidence="6">Catalyzes the reduction of dTDP-6-deoxy-L-lyxo-4-hexulose to yield dTDP-L-rhamnose.</text>
</comment>
<evidence type="ECO:0000256" key="5">
    <source>
        <dbReference type="ARBA" id="ARBA00048200"/>
    </source>
</evidence>
<evidence type="ECO:0000256" key="6">
    <source>
        <dbReference type="RuleBase" id="RU364082"/>
    </source>
</evidence>
<comment type="similarity">
    <text evidence="2 6">Belongs to the dTDP-4-dehydrorhamnose reductase family.</text>
</comment>
<dbReference type="OrthoDB" id="9803892at2"/>
<feature type="domain" description="RmlD-like substrate binding" evidence="7">
    <location>
        <begin position="5"/>
        <end position="297"/>
    </location>
</feature>
<dbReference type="InterPro" id="IPR005913">
    <property type="entry name" value="dTDP_dehydrorham_reduct"/>
</dbReference>
<keyword evidence="6" id="KW-0560">Oxidoreductase</keyword>
<comment type="catalytic activity">
    <reaction evidence="5">
        <text>dTDP-beta-L-rhamnose + NADP(+) = dTDP-4-dehydro-beta-L-rhamnose + NADPH + H(+)</text>
        <dbReference type="Rhea" id="RHEA:21796"/>
        <dbReference type="ChEBI" id="CHEBI:15378"/>
        <dbReference type="ChEBI" id="CHEBI:57510"/>
        <dbReference type="ChEBI" id="CHEBI:57783"/>
        <dbReference type="ChEBI" id="CHEBI:58349"/>
        <dbReference type="ChEBI" id="CHEBI:62830"/>
        <dbReference type="EC" id="1.1.1.133"/>
    </reaction>
</comment>
<dbReference type="InterPro" id="IPR029903">
    <property type="entry name" value="RmlD-like-bd"/>
</dbReference>
<dbReference type="PANTHER" id="PTHR10491:SF4">
    <property type="entry name" value="METHIONINE ADENOSYLTRANSFERASE 2 SUBUNIT BETA"/>
    <property type="match status" value="1"/>
</dbReference>
<proteinExistence type="inferred from homology"/>
<dbReference type="PANTHER" id="PTHR10491">
    <property type="entry name" value="DTDP-4-DEHYDRORHAMNOSE REDUCTASE"/>
    <property type="match status" value="1"/>
</dbReference>
<reference evidence="8 9" key="1">
    <citation type="submission" date="2019-01" db="EMBL/GenBank/DDBJ databases">
        <title>Lacunisphaera sp. strain TWA-58.</title>
        <authorList>
            <person name="Chen W.-M."/>
        </authorList>
    </citation>
    <scope>NUCLEOTIDE SEQUENCE [LARGE SCALE GENOMIC DNA]</scope>
    <source>
        <strain evidence="8 9">TWA-58</strain>
    </source>
</reference>
<dbReference type="Proteomes" id="UP000290218">
    <property type="component" value="Unassembled WGS sequence"/>
</dbReference>
<dbReference type="EC" id="1.1.1.133" evidence="3 6"/>
<organism evidence="8 9">
    <name type="scientific">Oleiharenicola lentus</name>
    <dbReference type="NCBI Taxonomy" id="2508720"/>
    <lineage>
        <taxon>Bacteria</taxon>
        <taxon>Pseudomonadati</taxon>
        <taxon>Verrucomicrobiota</taxon>
        <taxon>Opitutia</taxon>
        <taxon>Opitutales</taxon>
        <taxon>Opitutaceae</taxon>
        <taxon>Oleiharenicola</taxon>
    </lineage>
</organism>
<evidence type="ECO:0000256" key="1">
    <source>
        <dbReference type="ARBA" id="ARBA00004781"/>
    </source>
</evidence>
<name>A0A4Q1CD09_9BACT</name>
<comment type="caution">
    <text evidence="8">The sequence shown here is derived from an EMBL/GenBank/DDBJ whole genome shotgun (WGS) entry which is preliminary data.</text>
</comment>
<evidence type="ECO:0000313" key="8">
    <source>
        <dbReference type="EMBL" id="RXK56876.1"/>
    </source>
</evidence>
<keyword evidence="9" id="KW-1185">Reference proteome</keyword>
<protein>
    <recommendedName>
        <fullName evidence="4 6">dTDP-4-dehydrorhamnose reductase</fullName>
        <ecNumber evidence="3 6">1.1.1.133</ecNumber>
    </recommendedName>
</protein>
<dbReference type="GO" id="GO:0008831">
    <property type="term" value="F:dTDP-4-dehydrorhamnose reductase activity"/>
    <property type="evidence" value="ECO:0007669"/>
    <property type="project" value="UniProtKB-EC"/>
</dbReference>
<dbReference type="Pfam" id="PF04321">
    <property type="entry name" value="RmlD_sub_bind"/>
    <property type="match status" value="1"/>
</dbReference>
<evidence type="ECO:0000256" key="2">
    <source>
        <dbReference type="ARBA" id="ARBA00010944"/>
    </source>
</evidence>
<dbReference type="InterPro" id="IPR036291">
    <property type="entry name" value="NAD(P)-bd_dom_sf"/>
</dbReference>
<dbReference type="SUPFAM" id="SSF51735">
    <property type="entry name" value="NAD(P)-binding Rossmann-fold domains"/>
    <property type="match status" value="1"/>
</dbReference>
<dbReference type="UniPathway" id="UPA00124"/>
<evidence type="ECO:0000256" key="4">
    <source>
        <dbReference type="ARBA" id="ARBA00017099"/>
    </source>
</evidence>
<dbReference type="AlphaFoldDB" id="A0A4Q1CD09"/>
<gene>
    <name evidence="8" type="ORF">ESB00_00180</name>
</gene>
<dbReference type="CDD" id="cd05254">
    <property type="entry name" value="dTDP_HR_like_SDR_e"/>
    <property type="match status" value="1"/>
</dbReference>